<dbReference type="HAMAP" id="MF_00212">
    <property type="entry name" value="MQO"/>
    <property type="match status" value="1"/>
</dbReference>
<proteinExistence type="inferred from homology"/>
<evidence type="ECO:0000256" key="4">
    <source>
        <dbReference type="ARBA" id="ARBA00006389"/>
    </source>
</evidence>
<evidence type="ECO:0000256" key="6">
    <source>
        <dbReference type="ARBA" id="ARBA00022630"/>
    </source>
</evidence>
<dbReference type="Pfam" id="PF06039">
    <property type="entry name" value="Mqo"/>
    <property type="match status" value="1"/>
</dbReference>
<keyword evidence="10" id="KW-1133">Transmembrane helix</keyword>
<evidence type="ECO:0000313" key="11">
    <source>
        <dbReference type="EMBL" id="TQD39404.1"/>
    </source>
</evidence>
<feature type="transmembrane region" description="Helical" evidence="10">
    <location>
        <begin position="12"/>
        <end position="32"/>
    </location>
</feature>
<evidence type="ECO:0000256" key="8">
    <source>
        <dbReference type="ARBA" id="ARBA00023002"/>
    </source>
</evidence>
<dbReference type="GO" id="GO:0008924">
    <property type="term" value="F:L-malate dehydrogenase (quinone) activity"/>
    <property type="evidence" value="ECO:0007669"/>
    <property type="project" value="UniProtKB-UniRule"/>
</dbReference>
<keyword evidence="10" id="KW-0812">Transmembrane</keyword>
<dbReference type="GO" id="GO:0047545">
    <property type="term" value="F:(S)-2-hydroxyglutarate dehydrogenase activity"/>
    <property type="evidence" value="ECO:0007669"/>
    <property type="project" value="TreeGrafter"/>
</dbReference>
<keyword evidence="12" id="KW-1185">Reference proteome</keyword>
<evidence type="ECO:0000256" key="1">
    <source>
        <dbReference type="ARBA" id="ARBA00001139"/>
    </source>
</evidence>
<gene>
    <name evidence="9 11" type="primary">mqo</name>
    <name evidence="11" type="ORF">FKR84_05770</name>
</gene>
<comment type="catalytic activity">
    <reaction evidence="1 9">
        <text>(S)-malate + a quinone = a quinol + oxaloacetate</text>
        <dbReference type="Rhea" id="RHEA:46012"/>
        <dbReference type="ChEBI" id="CHEBI:15589"/>
        <dbReference type="ChEBI" id="CHEBI:16452"/>
        <dbReference type="ChEBI" id="CHEBI:24646"/>
        <dbReference type="ChEBI" id="CHEBI:132124"/>
        <dbReference type="EC" id="1.1.5.4"/>
    </reaction>
</comment>
<dbReference type="GO" id="GO:0006099">
    <property type="term" value="P:tricarboxylic acid cycle"/>
    <property type="evidence" value="ECO:0007669"/>
    <property type="project" value="UniProtKB-UniRule"/>
</dbReference>
<evidence type="ECO:0000256" key="3">
    <source>
        <dbReference type="ARBA" id="ARBA00005012"/>
    </source>
</evidence>
<comment type="caution">
    <text evidence="11">The sequence shown here is derived from an EMBL/GenBank/DDBJ whole genome shotgun (WGS) entry which is preliminary data.</text>
</comment>
<evidence type="ECO:0000313" key="12">
    <source>
        <dbReference type="Proteomes" id="UP000317169"/>
    </source>
</evidence>
<comment type="similarity">
    <text evidence="4 9">Belongs to the MQO family.</text>
</comment>
<keyword evidence="6 9" id="KW-0285">Flavoprotein</keyword>
<sequence length="507" mass="57684">MPKTIQLEKEYDLVCVGGGIMSATLALMLKLIDANLNILILERLDKVALESSGAWNNAGTGHSALCELNYTPQKKDGSIDVTKALEVFKQFEQSKQFWSYLVKQGYLTEQAFIHAVPHHSWVSGKEDVDFLRKRVEKMKQYSQFEEMEFSEDFKTLKKWFPLIMEGRENDKTPMAGTRMEMGTEVNFGLLTKKLFKILEEEFDTPVHTGFEVEDIDPAEGVDWLAEIKNLDTNEKFYCDATHVFIGAGGGALPLLQKVEIEEKNQYGGFPVSGQWLICKNRDVIKQHHAKVYSKAGPDAPPMSTPHLDTRYIKGKKELLFGPFAGFSTKFLKEGSYLDLFKSVNFENIPAMWGVFWHNLPLTKYLVGQVKMNHEDRMEELRTFIKDAKSDDWELKVAGQRVQIIKKDEEQGGTLEFGTEVVHSKDGAITALLGASPGASVAVNIMVTLLHFAFPEKAKSKAWKEKLDEMIPFWNKDIQENEKEFKKLQYQCSEVLGICEFSETMKNL</sequence>
<comment type="pathway">
    <text evidence="3 9">Carbohydrate metabolism; tricarboxylic acid cycle; oxaloacetate from (S)-malate (quinone route): step 1/1.</text>
</comment>
<evidence type="ECO:0000256" key="9">
    <source>
        <dbReference type="HAMAP-Rule" id="MF_00212"/>
    </source>
</evidence>
<dbReference type="RefSeq" id="WP_141421351.1">
    <property type="nucleotide sequence ID" value="NZ_VIAR01000004.1"/>
</dbReference>
<evidence type="ECO:0000256" key="10">
    <source>
        <dbReference type="SAM" id="Phobius"/>
    </source>
</evidence>
<dbReference type="PANTHER" id="PTHR43104">
    <property type="entry name" value="L-2-HYDROXYGLUTARATE DEHYDROGENASE, MITOCHONDRIAL"/>
    <property type="match status" value="1"/>
</dbReference>
<dbReference type="NCBIfam" id="NF003606">
    <property type="entry name" value="PRK05257.2-1"/>
    <property type="match status" value="1"/>
</dbReference>
<dbReference type="NCBIfam" id="NF003611">
    <property type="entry name" value="PRK05257.3-2"/>
    <property type="match status" value="1"/>
</dbReference>
<protein>
    <recommendedName>
        <fullName evidence="9">Probable malate:quinone oxidoreductase</fullName>
        <ecNumber evidence="9">1.1.5.4</ecNumber>
    </recommendedName>
    <alternativeName>
        <fullName evidence="9">MQO</fullName>
    </alternativeName>
    <alternativeName>
        <fullName evidence="9">Malate dehydrogenase [quinone]</fullName>
    </alternativeName>
</protein>
<evidence type="ECO:0000256" key="5">
    <source>
        <dbReference type="ARBA" id="ARBA00022532"/>
    </source>
</evidence>
<dbReference type="AlphaFoldDB" id="A0A507ZT28"/>
<dbReference type="EMBL" id="VIAR01000004">
    <property type="protein sequence ID" value="TQD39404.1"/>
    <property type="molecule type" value="Genomic_DNA"/>
</dbReference>
<name>A0A507ZT28_9FLAO</name>
<keyword evidence="5 9" id="KW-0816">Tricarboxylic acid cycle</keyword>
<keyword evidence="7 9" id="KW-0274">FAD</keyword>
<dbReference type="EC" id="1.1.5.4" evidence="9"/>
<dbReference type="OrthoDB" id="9763983at2"/>
<evidence type="ECO:0000256" key="2">
    <source>
        <dbReference type="ARBA" id="ARBA00001974"/>
    </source>
</evidence>
<keyword evidence="8 9" id="KW-0560">Oxidoreductase</keyword>
<dbReference type="PANTHER" id="PTHR43104:SF2">
    <property type="entry name" value="L-2-HYDROXYGLUTARATE DEHYDROGENASE, MITOCHONDRIAL"/>
    <property type="match status" value="1"/>
</dbReference>
<dbReference type="NCBIfam" id="NF009875">
    <property type="entry name" value="PRK13339.1"/>
    <property type="match status" value="1"/>
</dbReference>
<accession>A0A507ZT28</accession>
<keyword evidence="10" id="KW-0472">Membrane</keyword>
<comment type="cofactor">
    <cofactor evidence="2 9">
        <name>FAD</name>
        <dbReference type="ChEBI" id="CHEBI:57692"/>
    </cofactor>
</comment>
<dbReference type="UniPathway" id="UPA00223">
    <property type="reaction ID" value="UER01008"/>
</dbReference>
<dbReference type="Proteomes" id="UP000317169">
    <property type="component" value="Unassembled WGS sequence"/>
</dbReference>
<reference evidence="11 12" key="1">
    <citation type="submission" date="2019-06" db="EMBL/GenBank/DDBJ databases">
        <title>Flavibacter putida gen. nov., sp. nov., a novel marine bacterium of the family Flavobacteriaceae isolated from coastal seawater.</title>
        <authorList>
            <person name="Feng X."/>
        </authorList>
    </citation>
    <scope>NUCLEOTIDE SEQUENCE [LARGE SCALE GENOMIC DNA]</scope>
    <source>
        <strain evidence="11 12">PLHSN227</strain>
    </source>
</reference>
<evidence type="ECO:0000256" key="7">
    <source>
        <dbReference type="ARBA" id="ARBA00022827"/>
    </source>
</evidence>
<dbReference type="NCBIfam" id="TIGR01320">
    <property type="entry name" value="mal_quin_oxido"/>
    <property type="match status" value="1"/>
</dbReference>
<organism evidence="11 12">
    <name type="scientific">Haloflavibacter putidus</name>
    <dbReference type="NCBI Taxonomy" id="2576776"/>
    <lineage>
        <taxon>Bacteria</taxon>
        <taxon>Pseudomonadati</taxon>
        <taxon>Bacteroidota</taxon>
        <taxon>Flavobacteriia</taxon>
        <taxon>Flavobacteriales</taxon>
        <taxon>Flavobacteriaceae</taxon>
        <taxon>Haloflavibacter</taxon>
    </lineage>
</organism>
<dbReference type="InterPro" id="IPR006231">
    <property type="entry name" value="MQO"/>
</dbReference>
<dbReference type="SUPFAM" id="SSF51905">
    <property type="entry name" value="FAD/NAD(P)-binding domain"/>
    <property type="match status" value="1"/>
</dbReference>
<dbReference type="InterPro" id="IPR036188">
    <property type="entry name" value="FAD/NAD-bd_sf"/>
</dbReference>